<dbReference type="RefSeq" id="WP_006981443.1">
    <property type="nucleotide sequence ID" value="NZ_ABVL01000013.1"/>
</dbReference>
<sequence length="70" mass="7615">MSITAIVENGTIKLPVHVPDGTRVEVTLLEEDAASKPQNALDWMKKYAGAIEGPEDFAAEHDHYIHGTEG</sequence>
<accession>B4D5D0</accession>
<dbReference type="AlphaFoldDB" id="B4D5D0"/>
<keyword evidence="2" id="KW-1185">Reference proteome</keyword>
<name>B4D5D0_9BACT</name>
<gene>
    <name evidence="1" type="ORF">CfE428DRAFT_4119</name>
</gene>
<protein>
    <submittedName>
        <fullName evidence="1">Uncharacterized protein</fullName>
    </submittedName>
</protein>
<proteinExistence type="predicted"/>
<dbReference type="STRING" id="497964.CfE428DRAFT_4119"/>
<evidence type="ECO:0000313" key="1">
    <source>
        <dbReference type="EMBL" id="EDY18335.1"/>
    </source>
</evidence>
<organism evidence="1 2">
    <name type="scientific">Chthoniobacter flavus Ellin428</name>
    <dbReference type="NCBI Taxonomy" id="497964"/>
    <lineage>
        <taxon>Bacteria</taxon>
        <taxon>Pseudomonadati</taxon>
        <taxon>Verrucomicrobiota</taxon>
        <taxon>Spartobacteria</taxon>
        <taxon>Chthoniobacterales</taxon>
        <taxon>Chthoniobacteraceae</taxon>
        <taxon>Chthoniobacter</taxon>
    </lineage>
</organism>
<reference evidence="1 2" key="1">
    <citation type="journal article" date="2011" name="J. Bacteriol.">
        <title>Genome sequence of Chthoniobacter flavus Ellin428, an aerobic heterotrophic soil bacterium.</title>
        <authorList>
            <person name="Kant R."/>
            <person name="van Passel M.W."/>
            <person name="Palva A."/>
            <person name="Lucas S."/>
            <person name="Lapidus A."/>
            <person name="Glavina Del Rio T."/>
            <person name="Dalin E."/>
            <person name="Tice H."/>
            <person name="Bruce D."/>
            <person name="Goodwin L."/>
            <person name="Pitluck S."/>
            <person name="Larimer F.W."/>
            <person name="Land M.L."/>
            <person name="Hauser L."/>
            <person name="Sangwan P."/>
            <person name="de Vos W.M."/>
            <person name="Janssen P.H."/>
            <person name="Smidt H."/>
        </authorList>
    </citation>
    <scope>NUCLEOTIDE SEQUENCE [LARGE SCALE GENOMIC DNA]</scope>
    <source>
        <strain evidence="1 2">Ellin428</strain>
    </source>
</reference>
<dbReference type="Proteomes" id="UP000005824">
    <property type="component" value="Unassembled WGS sequence"/>
</dbReference>
<evidence type="ECO:0000313" key="2">
    <source>
        <dbReference type="Proteomes" id="UP000005824"/>
    </source>
</evidence>
<dbReference type="InParanoid" id="B4D5D0"/>
<comment type="caution">
    <text evidence="1">The sequence shown here is derived from an EMBL/GenBank/DDBJ whole genome shotgun (WGS) entry which is preliminary data.</text>
</comment>
<dbReference type="EMBL" id="ABVL01000013">
    <property type="protein sequence ID" value="EDY18335.1"/>
    <property type="molecule type" value="Genomic_DNA"/>
</dbReference>